<sequence>MQFEGAGITLERNVIAMLSECGDIPPMYEDPDFAAKVVSLYVDVDKVPDYATSSKKGDEGGIVHWYRPNQVCIEPDYFKSTSGCGTLREGTGLNDAWLIGVFAALALHPDNLIENLFVSGMHDFKTYGIYTCQFYKDCQWLEVVADTRLPYSQELSEVNDPRVAKPVAQPGHWLYGSSLNKNEVFIPLLAKAYAKFHGNYEVLHNGSILEAFVDCTGGSVKKVDLSSDTTRKSLLDTGLLWPKLVKHQSHYKSVLTCQLKLASMAYNDVTTAGIVKNRLYVVLHLKELGPLRFVKLKNVWQRGAWKGDWSNDDAKWEDNLQVEAALRADPACDFNRTKNDGTFWMIWEDFVETFNELYIARIFPSTMHQYCVRGEWIGPAAAGPPTKPAAEPRAEDPSAARRWTVQGESDPSWFRNPQYRLVVEDKTTVLLSLLQRDFRLYGGDNFAINFVLLEVKKKALHASVVWEYDKTRVVAEAHSYVAAAGEGAKCTAHPEREISKGSVVLEPGRAYVLVPYTDHAGVDMEFFLRVFSAKPCTIDALRPLHALAVQGKWRATDDGGTGNSGSAGGPLCVGLGASGPENLSWCQNPQYLLRVPPRADNKRPVTIKIVAKQTSYKVATKARRTDAQKDKAHLLGIAVVRPDAPAEDAGAGKKRVKPEKTDFLGEPVGPARPAPKAPPMPERKLLVKADEMCTLSDYASPTIATVFLRKVNPDWLFHGLLVVPSLGEPLVEGTFELEVHSDDVVTLEEVPSIMTKTISGEWSEHKNTAGGAHLNPDWRKNPKFYLTLQCVRPAAVVIHLHRSEHEWRTKCKKDSVGTMMGFYLFQGTKIQRDSSTVIVDGRQWTETDFVPMHHVQSPHLSLPALFNESYCIMPTTWEPNRSGRFLLSVSADCDFTLLGEDDA</sequence>
<evidence type="ECO:0000256" key="3">
    <source>
        <dbReference type="ARBA" id="ARBA00022801"/>
    </source>
</evidence>
<organism evidence="9 10">
    <name type="scientific">Achlya hypogyna</name>
    <name type="common">Oomycete</name>
    <name type="synonym">Protoachlya hypogyna</name>
    <dbReference type="NCBI Taxonomy" id="1202772"/>
    <lineage>
        <taxon>Eukaryota</taxon>
        <taxon>Sar</taxon>
        <taxon>Stramenopiles</taxon>
        <taxon>Oomycota</taxon>
        <taxon>Saprolegniomycetes</taxon>
        <taxon>Saprolegniales</taxon>
        <taxon>Achlyaceae</taxon>
        <taxon>Achlya</taxon>
    </lineage>
</organism>
<feature type="region of interest" description="Disordered" evidence="7">
    <location>
        <begin position="645"/>
        <end position="680"/>
    </location>
</feature>
<dbReference type="GO" id="GO:0004198">
    <property type="term" value="F:calcium-dependent cysteine-type endopeptidase activity"/>
    <property type="evidence" value="ECO:0007669"/>
    <property type="project" value="InterPro"/>
</dbReference>
<evidence type="ECO:0000256" key="7">
    <source>
        <dbReference type="SAM" id="MobiDB-lite"/>
    </source>
</evidence>
<evidence type="ECO:0000256" key="4">
    <source>
        <dbReference type="ARBA" id="ARBA00022807"/>
    </source>
</evidence>
<dbReference type="AlphaFoldDB" id="A0A1V9YCY5"/>
<dbReference type="Pfam" id="PF00648">
    <property type="entry name" value="Peptidase_C2"/>
    <property type="match status" value="1"/>
</dbReference>
<dbReference type="InterPro" id="IPR022683">
    <property type="entry name" value="Calpain_III"/>
</dbReference>
<dbReference type="PANTHER" id="PTHR10183:SF379">
    <property type="entry name" value="CALPAIN-5"/>
    <property type="match status" value="1"/>
</dbReference>
<evidence type="ECO:0000313" key="9">
    <source>
        <dbReference type="EMBL" id="OQR83584.1"/>
    </source>
</evidence>
<dbReference type="PANTHER" id="PTHR10183">
    <property type="entry name" value="CALPAIN"/>
    <property type="match status" value="1"/>
</dbReference>
<protein>
    <recommendedName>
        <fullName evidence="8">Calpain catalytic domain-containing protein</fullName>
    </recommendedName>
</protein>
<evidence type="ECO:0000256" key="1">
    <source>
        <dbReference type="ARBA" id="ARBA00007623"/>
    </source>
</evidence>
<comment type="caution">
    <text evidence="9">The sequence shown here is derived from an EMBL/GenBank/DDBJ whole genome shotgun (WGS) entry which is preliminary data.</text>
</comment>
<keyword evidence="10" id="KW-1185">Reference proteome</keyword>
<proteinExistence type="inferred from homology"/>
<evidence type="ECO:0000256" key="2">
    <source>
        <dbReference type="ARBA" id="ARBA00022670"/>
    </source>
</evidence>
<evidence type="ECO:0000259" key="8">
    <source>
        <dbReference type="PROSITE" id="PS50203"/>
    </source>
</evidence>
<dbReference type="InterPro" id="IPR036213">
    <property type="entry name" value="Calpain_III_sf"/>
</dbReference>
<keyword evidence="4" id="KW-0788">Thiol protease</keyword>
<evidence type="ECO:0000256" key="6">
    <source>
        <dbReference type="PROSITE-ProRule" id="PRU00239"/>
    </source>
</evidence>
<dbReference type="InterPro" id="IPR022684">
    <property type="entry name" value="Calpain_cysteine_protease"/>
</dbReference>
<dbReference type="Gene3D" id="3.90.70.10">
    <property type="entry name" value="Cysteine proteinases"/>
    <property type="match status" value="1"/>
</dbReference>
<dbReference type="SMART" id="SM00230">
    <property type="entry name" value="CysPc"/>
    <property type="match status" value="1"/>
</dbReference>
<dbReference type="OrthoDB" id="424753at2759"/>
<feature type="compositionally biased region" description="Pro residues" evidence="7">
    <location>
        <begin position="670"/>
        <end position="680"/>
    </location>
</feature>
<dbReference type="Proteomes" id="UP000243579">
    <property type="component" value="Unassembled WGS sequence"/>
</dbReference>
<accession>A0A1V9YCY5</accession>
<comment type="caution">
    <text evidence="6">Lacks conserved residue(s) required for the propagation of feature annotation.</text>
</comment>
<comment type="similarity">
    <text evidence="1">Belongs to the peptidase C2 family.</text>
</comment>
<dbReference type="PROSITE" id="PS50203">
    <property type="entry name" value="CALPAIN_CAT"/>
    <property type="match status" value="1"/>
</dbReference>
<evidence type="ECO:0000256" key="5">
    <source>
        <dbReference type="PIRSR" id="PIRSR622684-1"/>
    </source>
</evidence>
<dbReference type="Gene3D" id="2.60.120.380">
    <property type="match status" value="3"/>
</dbReference>
<feature type="domain" description="Calpain catalytic" evidence="8">
    <location>
        <begin position="27"/>
        <end position="363"/>
    </location>
</feature>
<dbReference type="EMBL" id="JNBR01002134">
    <property type="protein sequence ID" value="OQR83584.1"/>
    <property type="molecule type" value="Genomic_DNA"/>
</dbReference>
<keyword evidence="3" id="KW-0378">Hydrolase</keyword>
<reference evidence="9 10" key="1">
    <citation type="journal article" date="2014" name="Genome Biol. Evol.">
        <title>The secreted proteins of Achlya hypogyna and Thraustotheca clavata identify the ancestral oomycete secretome and reveal gene acquisitions by horizontal gene transfer.</title>
        <authorList>
            <person name="Misner I."/>
            <person name="Blouin N."/>
            <person name="Leonard G."/>
            <person name="Richards T.A."/>
            <person name="Lane C.E."/>
        </authorList>
    </citation>
    <scope>NUCLEOTIDE SEQUENCE [LARGE SCALE GENOMIC DNA]</scope>
    <source>
        <strain evidence="9 10">ATCC 48635</strain>
    </source>
</reference>
<name>A0A1V9YCY5_ACHHY</name>
<keyword evidence="2" id="KW-0645">Protease</keyword>
<dbReference type="InterPro" id="IPR022682">
    <property type="entry name" value="Calpain_domain_III"/>
</dbReference>
<dbReference type="GO" id="GO:0006508">
    <property type="term" value="P:proteolysis"/>
    <property type="evidence" value="ECO:0007669"/>
    <property type="project" value="UniProtKB-KW"/>
</dbReference>
<dbReference type="PRINTS" id="PR00704">
    <property type="entry name" value="CALPAIN"/>
</dbReference>
<dbReference type="Pfam" id="PF01067">
    <property type="entry name" value="Calpain_III"/>
    <property type="match status" value="2"/>
</dbReference>
<dbReference type="SMART" id="SM00720">
    <property type="entry name" value="calpain_III"/>
    <property type="match status" value="1"/>
</dbReference>
<dbReference type="SUPFAM" id="SSF49758">
    <property type="entry name" value="Calpain large subunit, middle domain (domain III)"/>
    <property type="match status" value="3"/>
</dbReference>
<dbReference type="SUPFAM" id="SSF54001">
    <property type="entry name" value="Cysteine proteinases"/>
    <property type="match status" value="1"/>
</dbReference>
<feature type="active site" evidence="5">
    <location>
        <position position="298"/>
    </location>
</feature>
<gene>
    <name evidence="9" type="ORF">ACHHYP_14532</name>
</gene>
<evidence type="ECO:0000313" key="10">
    <source>
        <dbReference type="Proteomes" id="UP000243579"/>
    </source>
</evidence>
<dbReference type="InterPro" id="IPR038765">
    <property type="entry name" value="Papain-like_cys_pep_sf"/>
</dbReference>
<dbReference type="STRING" id="1202772.A0A1V9YCY5"/>
<dbReference type="InterPro" id="IPR001300">
    <property type="entry name" value="Peptidase_C2_calpain_cat"/>
</dbReference>